<name>A0A7R9F1Z2_9NEOP</name>
<accession>A0A7R9F1Z2</accession>
<dbReference type="EMBL" id="OD567105">
    <property type="protein sequence ID" value="CAD7445142.1"/>
    <property type="molecule type" value="Genomic_DNA"/>
</dbReference>
<evidence type="ECO:0000313" key="1">
    <source>
        <dbReference type="EMBL" id="CAD7445142.1"/>
    </source>
</evidence>
<organism evidence="1">
    <name type="scientific">Timema bartmani</name>
    <dbReference type="NCBI Taxonomy" id="61472"/>
    <lineage>
        <taxon>Eukaryota</taxon>
        <taxon>Metazoa</taxon>
        <taxon>Ecdysozoa</taxon>
        <taxon>Arthropoda</taxon>
        <taxon>Hexapoda</taxon>
        <taxon>Insecta</taxon>
        <taxon>Pterygota</taxon>
        <taxon>Neoptera</taxon>
        <taxon>Polyneoptera</taxon>
        <taxon>Phasmatodea</taxon>
        <taxon>Timematodea</taxon>
        <taxon>Timematoidea</taxon>
        <taxon>Timematidae</taxon>
        <taxon>Timema</taxon>
    </lineage>
</organism>
<reference evidence="1" key="1">
    <citation type="submission" date="2020-11" db="EMBL/GenBank/DDBJ databases">
        <authorList>
            <person name="Tran Van P."/>
        </authorList>
    </citation>
    <scope>NUCLEOTIDE SEQUENCE</scope>
</reference>
<protein>
    <submittedName>
        <fullName evidence="1">Uncharacterized protein</fullName>
    </submittedName>
</protein>
<gene>
    <name evidence="1" type="ORF">TBIB3V08_LOCUS7502</name>
</gene>
<dbReference type="AlphaFoldDB" id="A0A7R9F1Z2"/>
<proteinExistence type="predicted"/>
<sequence length="343" mass="38084">MLTGRLTMDYDVMNKDSQDRLVDSFHSDCARVETLAMESLREQPMPILSTLRTLSKGDCAQLLQHYSVNQHTNVEQAMMLSLLTDYVTCAYRGPDWFFTFHRKTDRYGARSLFVSLNSSWYSLFCCCTPQDMTEDQLAGALSSLTRSVSRLLDVSHRLMFKGALEAGQARLRLFKQQQNLPQGQETSASGHTPISALKENASKENWAGLCNVEVNSGNQEQFIQPTPVTVKTSLSPLPHRKKKTKKYTCDITKYIIKPSENKVVSSLPLESGFSPSTKENKAQEALVPMSPNSGWHQSSIVVRAVVTPPPGGAGIGLHSAAWMVGGSSSVTWTERAFEVRVDL</sequence>